<dbReference type="SUPFAM" id="SSF51197">
    <property type="entry name" value="Clavaminate synthase-like"/>
    <property type="match status" value="1"/>
</dbReference>
<dbReference type="EMBL" id="PP911589">
    <property type="protein sequence ID" value="XCA47332.1"/>
    <property type="molecule type" value="Genomic_DNA"/>
</dbReference>
<proteinExistence type="predicted"/>
<name>A0AAU7YQR9_9PHYC</name>
<dbReference type="GO" id="GO:0016705">
    <property type="term" value="F:oxidoreductase activity, acting on paired donors, with incorporation or reduction of molecular oxygen"/>
    <property type="evidence" value="ECO:0007669"/>
    <property type="project" value="InterPro"/>
</dbReference>
<dbReference type="PANTHER" id="PTHR10869:SF246">
    <property type="entry name" value="TRANSMEMBRANE PROLYL 4-HYDROXYLASE"/>
    <property type="match status" value="1"/>
</dbReference>
<evidence type="ECO:0000259" key="6">
    <source>
        <dbReference type="PROSITE" id="PS51471"/>
    </source>
</evidence>
<evidence type="ECO:0000256" key="2">
    <source>
        <dbReference type="ARBA" id="ARBA00022723"/>
    </source>
</evidence>
<dbReference type="PANTHER" id="PTHR10869">
    <property type="entry name" value="PROLYL 4-HYDROXYLASE ALPHA SUBUNIT"/>
    <property type="match status" value="1"/>
</dbReference>
<keyword evidence="3" id="KW-0223">Dioxygenase</keyword>
<evidence type="ECO:0000256" key="5">
    <source>
        <dbReference type="ARBA" id="ARBA00023004"/>
    </source>
</evidence>
<accession>A0AAU7YQR9</accession>
<protein>
    <recommendedName>
        <fullName evidence="6">Fe2OG dioxygenase domain-containing protein</fullName>
    </recommendedName>
</protein>
<evidence type="ECO:0000256" key="4">
    <source>
        <dbReference type="ARBA" id="ARBA00023002"/>
    </source>
</evidence>
<dbReference type="Gene3D" id="2.60.120.620">
    <property type="entry name" value="q2cbj1_9rhob like domain"/>
    <property type="match status" value="1"/>
</dbReference>
<sequence>MRVQIIIAVVLLCILLRPRYKEPMVLPNVFTPEECDSIIKTAESRLEPSNMDTDFHIDKTIRDSETAWISPTESKVANKMIRKCVSYTDRKPVNSEQLQVLKYKEGGFYTPHQDAFYDEPNPRTVTAIIALNDDYEGGETEFPNLGKKFKLNKGDVLLFNNFTDWGYQTPKSLHGGRPVKSGEKWICNLWIHRYPYNPEDWTGSKAFPGNEGGGSCSVF</sequence>
<evidence type="ECO:0000313" key="7">
    <source>
        <dbReference type="EMBL" id="XCA47332.1"/>
    </source>
</evidence>
<dbReference type="GO" id="GO:0005506">
    <property type="term" value="F:iron ion binding"/>
    <property type="evidence" value="ECO:0007669"/>
    <property type="project" value="InterPro"/>
</dbReference>
<dbReference type="InterPro" id="IPR005123">
    <property type="entry name" value="Oxoglu/Fe-dep_dioxygenase_dom"/>
</dbReference>
<dbReference type="GO" id="GO:0051213">
    <property type="term" value="F:dioxygenase activity"/>
    <property type="evidence" value="ECO:0007669"/>
    <property type="project" value="UniProtKB-KW"/>
</dbReference>
<dbReference type="Pfam" id="PF13640">
    <property type="entry name" value="2OG-FeII_Oxy_3"/>
    <property type="match status" value="1"/>
</dbReference>
<organism evidence="7">
    <name type="scientific">Micromonas commoda virus</name>
    <dbReference type="NCBI Taxonomy" id="3057169"/>
    <lineage>
        <taxon>Viruses</taxon>
        <taxon>Varidnaviria</taxon>
        <taxon>Bamfordvirae</taxon>
        <taxon>Nucleocytoviricota</taxon>
        <taxon>Megaviricetes</taxon>
        <taxon>Algavirales</taxon>
        <taxon>Phycodnaviridae</taxon>
    </lineage>
</organism>
<evidence type="ECO:0000256" key="1">
    <source>
        <dbReference type="ARBA" id="ARBA00001961"/>
    </source>
</evidence>
<dbReference type="InterPro" id="IPR045054">
    <property type="entry name" value="P4HA-like"/>
</dbReference>
<comment type="cofactor">
    <cofactor evidence="1">
        <name>L-ascorbate</name>
        <dbReference type="ChEBI" id="CHEBI:38290"/>
    </cofactor>
</comment>
<dbReference type="SMART" id="SM00702">
    <property type="entry name" value="P4Hc"/>
    <property type="match status" value="1"/>
</dbReference>
<evidence type="ECO:0000256" key="3">
    <source>
        <dbReference type="ARBA" id="ARBA00022964"/>
    </source>
</evidence>
<keyword evidence="5" id="KW-0408">Iron</keyword>
<dbReference type="InterPro" id="IPR006620">
    <property type="entry name" value="Pro_4_hyd_alph"/>
</dbReference>
<dbReference type="InterPro" id="IPR044862">
    <property type="entry name" value="Pro_4_hyd_alph_FE2OG_OXY"/>
</dbReference>
<dbReference type="PROSITE" id="PS51471">
    <property type="entry name" value="FE2OG_OXY"/>
    <property type="match status" value="1"/>
</dbReference>
<keyword evidence="2" id="KW-0479">Metal-binding</keyword>
<feature type="domain" description="Fe2OG dioxygenase" evidence="6">
    <location>
        <begin position="94"/>
        <end position="193"/>
    </location>
</feature>
<reference evidence="7" key="1">
    <citation type="submission" date="2024-06" db="EMBL/GenBank/DDBJ databases">
        <title>Evidence of context-dependent and transient costs of resisting viral infection in isolates of the marine microalga Micromonas sp. (class Mamiellophyceae).</title>
        <authorList>
            <person name="Bedi de Silva A."/>
            <person name="Schvarcz C.R."/>
            <person name="Steward G.R."/>
            <person name="Edwards K.F."/>
        </authorList>
    </citation>
    <scope>NUCLEOTIDE SEQUENCE</scope>
    <source>
        <strain evidence="7">McV-KB2</strain>
    </source>
</reference>
<keyword evidence="4" id="KW-0560">Oxidoreductase</keyword>
<dbReference type="GO" id="GO:0031418">
    <property type="term" value="F:L-ascorbic acid binding"/>
    <property type="evidence" value="ECO:0007669"/>
    <property type="project" value="InterPro"/>
</dbReference>